<dbReference type="PIRSF" id="PIRSF026649">
    <property type="entry name" value="MsbB"/>
    <property type="match status" value="1"/>
</dbReference>
<dbReference type="OrthoDB" id="9801955at2"/>
<dbReference type="InterPro" id="IPR004960">
    <property type="entry name" value="LipA_acyltrans"/>
</dbReference>
<dbReference type="CDD" id="cd07984">
    <property type="entry name" value="LPLAT_LABLAT-like"/>
    <property type="match status" value="1"/>
</dbReference>
<keyword evidence="5" id="KW-0472">Membrane</keyword>
<gene>
    <name evidence="7" type="ORF">EH55_11710</name>
</gene>
<dbReference type="GeneID" id="90984644"/>
<evidence type="ECO:0000313" key="8">
    <source>
        <dbReference type="Proteomes" id="UP000027665"/>
    </source>
</evidence>
<protein>
    <recommendedName>
        <fullName evidence="9">Lipid A biosynthesis acyltransferase</fullName>
    </recommendedName>
</protein>
<evidence type="ECO:0000256" key="3">
    <source>
        <dbReference type="ARBA" id="ARBA00022519"/>
    </source>
</evidence>
<reference evidence="7 8" key="1">
    <citation type="submission" date="2014-04" db="EMBL/GenBank/DDBJ databases">
        <title>Draft Genome Sequence of Synergistes jonesii.</title>
        <authorList>
            <person name="Coil D.A."/>
            <person name="Eisen J.A."/>
            <person name="Holland-Moritz H.E."/>
        </authorList>
    </citation>
    <scope>NUCLEOTIDE SEQUENCE [LARGE SCALE GENOMIC DNA]</scope>
    <source>
        <strain evidence="7 8">78-1</strain>
    </source>
</reference>
<dbReference type="PANTHER" id="PTHR30606">
    <property type="entry name" value="LIPID A BIOSYNTHESIS LAUROYL ACYLTRANSFERASE"/>
    <property type="match status" value="1"/>
</dbReference>
<dbReference type="AlphaFoldDB" id="A0A073J0K6"/>
<evidence type="ECO:0000256" key="4">
    <source>
        <dbReference type="ARBA" id="ARBA00022679"/>
    </source>
</evidence>
<dbReference type="GO" id="GO:0016746">
    <property type="term" value="F:acyltransferase activity"/>
    <property type="evidence" value="ECO:0007669"/>
    <property type="project" value="UniProtKB-KW"/>
</dbReference>
<evidence type="ECO:0000256" key="2">
    <source>
        <dbReference type="ARBA" id="ARBA00022475"/>
    </source>
</evidence>
<organism evidence="7 8">
    <name type="scientific">Synergistes jonesii</name>
    <dbReference type="NCBI Taxonomy" id="2754"/>
    <lineage>
        <taxon>Bacteria</taxon>
        <taxon>Thermotogati</taxon>
        <taxon>Synergistota</taxon>
        <taxon>Synergistia</taxon>
        <taxon>Synergistales</taxon>
        <taxon>Synergistaceae</taxon>
        <taxon>Synergistes</taxon>
    </lineage>
</organism>
<dbReference type="EMBL" id="JMKI01000054">
    <property type="protein sequence ID" value="KEJ91212.1"/>
    <property type="molecule type" value="Genomic_DNA"/>
</dbReference>
<evidence type="ECO:0000313" key="7">
    <source>
        <dbReference type="EMBL" id="KEJ91212.1"/>
    </source>
</evidence>
<dbReference type="STRING" id="2754.EH55_11710"/>
<dbReference type="Pfam" id="PF03279">
    <property type="entry name" value="Lip_A_acyltrans"/>
    <property type="match status" value="1"/>
</dbReference>
<dbReference type="eggNOG" id="COG1560">
    <property type="taxonomic scope" value="Bacteria"/>
</dbReference>
<keyword evidence="6" id="KW-0012">Acyltransferase</keyword>
<dbReference type="Proteomes" id="UP000027665">
    <property type="component" value="Unassembled WGS sequence"/>
</dbReference>
<comment type="subcellular location">
    <subcellularLocation>
        <location evidence="1">Cell inner membrane</location>
    </subcellularLocation>
</comment>
<evidence type="ECO:0000256" key="6">
    <source>
        <dbReference type="ARBA" id="ARBA00023315"/>
    </source>
</evidence>
<keyword evidence="3" id="KW-0997">Cell inner membrane</keyword>
<evidence type="ECO:0008006" key="9">
    <source>
        <dbReference type="Google" id="ProtNLM"/>
    </source>
</evidence>
<keyword evidence="4" id="KW-0808">Transferase</keyword>
<proteinExistence type="predicted"/>
<dbReference type="GO" id="GO:0005886">
    <property type="term" value="C:plasma membrane"/>
    <property type="evidence" value="ECO:0007669"/>
    <property type="project" value="UniProtKB-SubCell"/>
</dbReference>
<evidence type="ECO:0000256" key="5">
    <source>
        <dbReference type="ARBA" id="ARBA00023136"/>
    </source>
</evidence>
<keyword evidence="8" id="KW-1185">Reference proteome</keyword>
<keyword evidence="2" id="KW-1003">Cell membrane</keyword>
<name>A0A073J0K6_9BACT</name>
<comment type="caution">
    <text evidence="7">The sequence shown here is derived from an EMBL/GenBank/DDBJ whole genome shotgun (WGS) entry which is preliminary data.</text>
</comment>
<evidence type="ECO:0000256" key="1">
    <source>
        <dbReference type="ARBA" id="ARBA00004533"/>
    </source>
</evidence>
<accession>A0A073J0K6</accession>
<dbReference type="PANTHER" id="PTHR30606:SF10">
    <property type="entry name" value="PHOSPHATIDYLINOSITOL MANNOSIDE ACYLTRANSFERASE"/>
    <property type="match status" value="1"/>
</dbReference>
<sequence length="300" mass="33966">MKKSEKEKTAEKKTGAKVRACMAFAKSIRPGWRADALAGLLIFILKLLGVRKKIALDNIALCLPEKTCEERRKILAESYESMVWTGVEMLAWQRDASLLDRMLVEISGREYIDEALAAGRGAIIISAHIGSWEYAAAWLARHYPFYGVVRHSDSPFQRELIEEMRETSGLMTISKDASMKRVITVLRKNGVFGLLADQHGGDEGLLVPFFGRLTRTPAGPAAFSVLAGAPMIPFMARRLEPFKFSITVSPPMPRPDKNLSRDEAIADLTARMNREFEKMIIENPGQWLWQHRRFRKEDEE</sequence>
<dbReference type="GO" id="GO:0009247">
    <property type="term" value="P:glycolipid biosynthetic process"/>
    <property type="evidence" value="ECO:0007669"/>
    <property type="project" value="UniProtKB-ARBA"/>
</dbReference>
<dbReference type="RefSeq" id="WP_051682908.1">
    <property type="nucleotide sequence ID" value="NZ_JMKI01000054.1"/>
</dbReference>